<feature type="region of interest" description="Disordered" evidence="8">
    <location>
        <begin position="466"/>
        <end position="490"/>
    </location>
</feature>
<dbReference type="PRINTS" id="PR00344">
    <property type="entry name" value="BCTRLSENSOR"/>
</dbReference>
<feature type="domain" description="Histidine kinase" evidence="10">
    <location>
        <begin position="318"/>
        <end position="485"/>
    </location>
</feature>
<dbReference type="InterPro" id="IPR036097">
    <property type="entry name" value="HisK_dim/P_sf"/>
</dbReference>
<dbReference type="SUPFAM" id="SSF47384">
    <property type="entry name" value="Homodimeric domain of signal transducing histidine kinase"/>
    <property type="match status" value="1"/>
</dbReference>
<evidence type="ECO:0000313" key="12">
    <source>
        <dbReference type="Proteomes" id="UP000245283"/>
    </source>
</evidence>
<feature type="coiled-coil region" evidence="7">
    <location>
        <begin position="147"/>
        <end position="188"/>
    </location>
</feature>
<sequence>MTTDPHLHIFDVPYTDRELVEEILGSIEDALGPQPRLTIPEGTTLTHRGKPASTVTFVLRGKVALIHDSVAAAGDVTLHEASTGRVIGLMSLTEGGNAKTTARTTSEITCVQLTIEQFKTVVEQRPTTSLLAAVLMIRSLDMRLRRADELHVEHVQLSAELEKERAQLATALTNLEEARTQLVSQERLVSLGSLAAGIAHELNNPLAAIDRTADYLFSDVLALLSSVPDQKWADQATGTIRAALESTSLSAREERALKKEMAEALGDPTLAQQLILAGIHDPELARQLKRRSGMGLDQVGHAASIGTHLRNLSSASTKITSLVASLRSYARPDGDPITGVDLHTNIDDAIRLLSHKLRDTEVTREYDEVPAIECQPGQLAQLWTNVLSNSAEAPASAITIRTSTPHEGWVRIEIIDNGPGIPPHILEHIFEPRFTTKSGQVRFGMGIGMGISLSIVGKHHGTMRVTSQTKGTTGTTVTVDLPATQPEEDH</sequence>
<feature type="compositionally biased region" description="Low complexity" evidence="8">
    <location>
        <begin position="466"/>
        <end position="479"/>
    </location>
</feature>
<dbReference type="EC" id="2.7.13.3" evidence="3"/>
<gene>
    <name evidence="11" type="ORF">DD236_09125</name>
</gene>
<organism evidence="11 12">
    <name type="scientific">Ancrocorticia populi</name>
    <dbReference type="NCBI Taxonomy" id="2175228"/>
    <lineage>
        <taxon>Bacteria</taxon>
        <taxon>Bacillati</taxon>
        <taxon>Actinomycetota</taxon>
        <taxon>Actinomycetes</taxon>
        <taxon>Actinomycetales</taxon>
        <taxon>Actinomycetaceae</taxon>
        <taxon>Ancrocorticia</taxon>
    </lineage>
</organism>
<dbReference type="RefSeq" id="WP_109094042.1">
    <property type="nucleotide sequence ID" value="NZ_CAMELQ010000039.1"/>
</dbReference>
<evidence type="ECO:0000256" key="3">
    <source>
        <dbReference type="ARBA" id="ARBA00012438"/>
    </source>
</evidence>
<dbReference type="CDD" id="cd00082">
    <property type="entry name" value="HisKA"/>
    <property type="match status" value="1"/>
</dbReference>
<dbReference type="Gene3D" id="2.60.120.10">
    <property type="entry name" value="Jelly Rolls"/>
    <property type="match status" value="1"/>
</dbReference>
<name>A0A2V1K4L1_9ACTO</name>
<dbReference type="InterPro" id="IPR014710">
    <property type="entry name" value="RmlC-like_jellyroll"/>
</dbReference>
<keyword evidence="5 11" id="KW-0808">Transferase</keyword>
<dbReference type="PANTHER" id="PTHR43065:SF48">
    <property type="entry name" value="HISTIDINE KINASE"/>
    <property type="match status" value="1"/>
</dbReference>
<dbReference type="Proteomes" id="UP000245283">
    <property type="component" value="Unassembled WGS sequence"/>
</dbReference>
<keyword evidence="12" id="KW-1185">Reference proteome</keyword>
<dbReference type="GO" id="GO:0005886">
    <property type="term" value="C:plasma membrane"/>
    <property type="evidence" value="ECO:0007669"/>
    <property type="project" value="UniProtKB-SubCell"/>
</dbReference>
<dbReference type="PROSITE" id="PS50109">
    <property type="entry name" value="HIS_KIN"/>
    <property type="match status" value="1"/>
</dbReference>
<evidence type="ECO:0000256" key="5">
    <source>
        <dbReference type="ARBA" id="ARBA00022777"/>
    </source>
</evidence>
<evidence type="ECO:0000256" key="2">
    <source>
        <dbReference type="ARBA" id="ARBA00004236"/>
    </source>
</evidence>
<dbReference type="InterPro" id="IPR036890">
    <property type="entry name" value="HATPase_C_sf"/>
</dbReference>
<comment type="subcellular location">
    <subcellularLocation>
        <location evidence="2">Cell membrane</location>
    </subcellularLocation>
</comment>
<dbReference type="PROSITE" id="PS50042">
    <property type="entry name" value="CNMP_BINDING_3"/>
    <property type="match status" value="1"/>
</dbReference>
<evidence type="ECO:0000259" key="10">
    <source>
        <dbReference type="PROSITE" id="PS50109"/>
    </source>
</evidence>
<accession>A0A2V1K4L1</accession>
<keyword evidence="7" id="KW-0175">Coiled coil</keyword>
<dbReference type="SUPFAM" id="SSF51206">
    <property type="entry name" value="cAMP-binding domain-like"/>
    <property type="match status" value="1"/>
</dbReference>
<evidence type="ECO:0000256" key="7">
    <source>
        <dbReference type="SAM" id="Coils"/>
    </source>
</evidence>
<dbReference type="GO" id="GO:0000155">
    <property type="term" value="F:phosphorelay sensor kinase activity"/>
    <property type="evidence" value="ECO:0007669"/>
    <property type="project" value="InterPro"/>
</dbReference>
<evidence type="ECO:0000313" key="11">
    <source>
        <dbReference type="EMBL" id="PWF26215.1"/>
    </source>
</evidence>
<keyword evidence="5 11" id="KW-0418">Kinase</keyword>
<evidence type="ECO:0000259" key="9">
    <source>
        <dbReference type="PROSITE" id="PS50042"/>
    </source>
</evidence>
<evidence type="ECO:0000256" key="6">
    <source>
        <dbReference type="ARBA" id="ARBA00023012"/>
    </source>
</evidence>
<dbReference type="SMART" id="SM00387">
    <property type="entry name" value="HATPase_c"/>
    <property type="match status" value="1"/>
</dbReference>
<dbReference type="OrthoDB" id="1931120at2"/>
<proteinExistence type="predicted"/>
<dbReference type="CDD" id="cd00038">
    <property type="entry name" value="CAP_ED"/>
    <property type="match status" value="1"/>
</dbReference>
<dbReference type="SUPFAM" id="SSF55874">
    <property type="entry name" value="ATPase domain of HSP90 chaperone/DNA topoisomerase II/histidine kinase"/>
    <property type="match status" value="1"/>
</dbReference>
<dbReference type="Gene3D" id="3.30.565.10">
    <property type="entry name" value="Histidine kinase-like ATPase, C-terminal domain"/>
    <property type="match status" value="1"/>
</dbReference>
<protein>
    <recommendedName>
        <fullName evidence="3">histidine kinase</fullName>
        <ecNumber evidence="3">2.7.13.3</ecNumber>
    </recommendedName>
</protein>
<dbReference type="EMBL" id="QETB01000004">
    <property type="protein sequence ID" value="PWF26215.1"/>
    <property type="molecule type" value="Genomic_DNA"/>
</dbReference>
<reference evidence="12" key="1">
    <citation type="submission" date="2018-05" db="EMBL/GenBank/DDBJ databases">
        <authorList>
            <person name="Li Y."/>
        </authorList>
    </citation>
    <scope>NUCLEOTIDE SEQUENCE [LARGE SCALE GENOMIC DNA]</scope>
    <source>
        <strain evidence="12">sk1b4</strain>
    </source>
</reference>
<dbReference type="InterPro" id="IPR000595">
    <property type="entry name" value="cNMP-bd_dom"/>
</dbReference>
<dbReference type="Gene3D" id="1.10.287.130">
    <property type="match status" value="1"/>
</dbReference>
<dbReference type="InterPro" id="IPR004358">
    <property type="entry name" value="Sig_transdc_His_kin-like_C"/>
</dbReference>
<evidence type="ECO:0000256" key="4">
    <source>
        <dbReference type="ARBA" id="ARBA00022553"/>
    </source>
</evidence>
<evidence type="ECO:0000256" key="8">
    <source>
        <dbReference type="SAM" id="MobiDB-lite"/>
    </source>
</evidence>
<dbReference type="InterPro" id="IPR003594">
    <property type="entry name" value="HATPase_dom"/>
</dbReference>
<dbReference type="Pfam" id="PF02518">
    <property type="entry name" value="HATPase_c"/>
    <property type="match status" value="1"/>
</dbReference>
<comment type="caution">
    <text evidence="11">The sequence shown here is derived from an EMBL/GenBank/DDBJ whole genome shotgun (WGS) entry which is preliminary data.</text>
</comment>
<feature type="domain" description="Cyclic nucleotide-binding" evidence="9">
    <location>
        <begin position="15"/>
        <end position="122"/>
    </location>
</feature>
<evidence type="ECO:0000256" key="1">
    <source>
        <dbReference type="ARBA" id="ARBA00000085"/>
    </source>
</evidence>
<keyword evidence="4" id="KW-0597">Phosphoprotein</keyword>
<comment type="catalytic activity">
    <reaction evidence="1">
        <text>ATP + protein L-histidine = ADP + protein N-phospho-L-histidine.</text>
        <dbReference type="EC" id="2.7.13.3"/>
    </reaction>
</comment>
<dbReference type="InterPro" id="IPR005467">
    <property type="entry name" value="His_kinase_dom"/>
</dbReference>
<dbReference type="PANTHER" id="PTHR43065">
    <property type="entry name" value="SENSOR HISTIDINE KINASE"/>
    <property type="match status" value="1"/>
</dbReference>
<dbReference type="AlphaFoldDB" id="A0A2V1K4L1"/>
<dbReference type="InterPro" id="IPR003661">
    <property type="entry name" value="HisK_dim/P_dom"/>
</dbReference>
<keyword evidence="6" id="KW-0902">Two-component regulatory system</keyword>
<dbReference type="Pfam" id="PF00027">
    <property type="entry name" value="cNMP_binding"/>
    <property type="match status" value="1"/>
</dbReference>
<dbReference type="InterPro" id="IPR018490">
    <property type="entry name" value="cNMP-bd_dom_sf"/>
</dbReference>